<comment type="caution">
    <text evidence="1">The sequence shown here is derived from an EMBL/GenBank/DDBJ whole genome shotgun (WGS) entry which is preliminary data.</text>
</comment>
<dbReference type="RefSeq" id="WP_062686929.1">
    <property type="nucleotide sequence ID" value="NZ_KQ758659.1"/>
</dbReference>
<dbReference type="AlphaFoldDB" id="A0A0V8JK90"/>
<evidence type="ECO:0000313" key="2">
    <source>
        <dbReference type="Proteomes" id="UP000053681"/>
    </source>
</evidence>
<accession>A0A0V8JK90</accession>
<protein>
    <submittedName>
        <fullName evidence="1">Uncharacterized protein</fullName>
    </submittedName>
</protein>
<reference evidence="1 2" key="1">
    <citation type="submission" date="2015-11" db="EMBL/GenBank/DDBJ databases">
        <title>Bacillus caseinolyticus sp nov.</title>
        <authorList>
            <person name="Dastager S.G."/>
            <person name="Mawlankar R."/>
        </authorList>
    </citation>
    <scope>NUCLEOTIDE SEQUENCE [LARGE SCALE GENOMIC DNA]</scope>
    <source>
        <strain evidence="1 2">SGD-V-76</strain>
    </source>
</reference>
<evidence type="ECO:0000313" key="1">
    <source>
        <dbReference type="EMBL" id="KSU87441.1"/>
    </source>
</evidence>
<proteinExistence type="predicted"/>
<dbReference type="Proteomes" id="UP000053681">
    <property type="component" value="Unassembled WGS sequence"/>
</dbReference>
<dbReference type="InterPro" id="IPR047670">
    <property type="entry name" value="YfjT-like"/>
</dbReference>
<organism evidence="1 2">
    <name type="scientific">Priestia veravalensis</name>
    <dbReference type="NCBI Taxonomy" id="1414648"/>
    <lineage>
        <taxon>Bacteria</taxon>
        <taxon>Bacillati</taxon>
        <taxon>Bacillota</taxon>
        <taxon>Bacilli</taxon>
        <taxon>Bacillales</taxon>
        <taxon>Bacillaceae</taxon>
        <taxon>Priestia</taxon>
    </lineage>
</organism>
<name>A0A0V8JK90_9BACI</name>
<gene>
    <name evidence="1" type="ORF">AS180_13280</name>
</gene>
<sequence length="63" mass="7479">MGNAVHDSESQVRYLKERLNMFMQVLDSIEPETMELEDIDRLITMIDDLELKCEQFKKSDDNK</sequence>
<keyword evidence="2" id="KW-1185">Reference proteome</keyword>
<dbReference type="EMBL" id="LNQP01000044">
    <property type="protein sequence ID" value="KSU87441.1"/>
    <property type="molecule type" value="Genomic_DNA"/>
</dbReference>
<dbReference type="NCBIfam" id="NF040878">
    <property type="entry name" value="SE1561_fam"/>
    <property type="match status" value="1"/>
</dbReference>